<feature type="compositionally biased region" description="Basic and acidic residues" evidence="7">
    <location>
        <begin position="394"/>
        <end position="406"/>
    </location>
</feature>
<dbReference type="Gene3D" id="2.60.120.650">
    <property type="entry name" value="Cupin"/>
    <property type="match status" value="1"/>
</dbReference>
<dbReference type="PROSITE" id="PS51184">
    <property type="entry name" value="JMJC"/>
    <property type="match status" value="1"/>
</dbReference>
<dbReference type="GO" id="GO:0010468">
    <property type="term" value="P:regulation of gene expression"/>
    <property type="evidence" value="ECO:0007669"/>
    <property type="project" value="TreeGrafter"/>
</dbReference>
<dbReference type="EC" id="1.14.11.66" evidence="2"/>
<feature type="region of interest" description="Disordered" evidence="7">
    <location>
        <begin position="394"/>
        <end position="458"/>
    </location>
</feature>
<feature type="domain" description="JmjC" evidence="9">
    <location>
        <begin position="213"/>
        <end position="375"/>
    </location>
</feature>
<dbReference type="InterPro" id="IPR001965">
    <property type="entry name" value="Znf_PHD"/>
</dbReference>
<name>A0A1H6PZN1_YARLL</name>
<accession>A0A1H6PZN1</accession>
<dbReference type="SMART" id="SM00558">
    <property type="entry name" value="JmjC"/>
    <property type="match status" value="1"/>
</dbReference>
<evidence type="ECO:0000256" key="6">
    <source>
        <dbReference type="ARBA" id="ARBA00049349"/>
    </source>
</evidence>
<evidence type="ECO:0000256" key="7">
    <source>
        <dbReference type="SAM" id="MobiDB-lite"/>
    </source>
</evidence>
<dbReference type="GO" id="GO:0051864">
    <property type="term" value="F:histone H3K36 demethylase activity"/>
    <property type="evidence" value="ECO:0007669"/>
    <property type="project" value="TreeGrafter"/>
</dbReference>
<dbReference type="PANTHER" id="PTHR10694:SF7">
    <property type="entry name" value="[HISTONE H3]-TRIMETHYL-L-LYSINE(9) DEMETHYLASE"/>
    <property type="match status" value="1"/>
</dbReference>
<evidence type="ECO:0000313" key="11">
    <source>
        <dbReference type="EMBL" id="AOW07178.1"/>
    </source>
</evidence>
<evidence type="ECO:0000259" key="9">
    <source>
        <dbReference type="PROSITE" id="PS51184"/>
    </source>
</evidence>
<dbReference type="PROSITE" id="PS51805">
    <property type="entry name" value="EPHD"/>
    <property type="match status" value="1"/>
</dbReference>
<dbReference type="GO" id="GO:0000785">
    <property type="term" value="C:chromatin"/>
    <property type="evidence" value="ECO:0007669"/>
    <property type="project" value="TreeGrafter"/>
</dbReference>
<evidence type="ECO:0000259" key="10">
    <source>
        <dbReference type="PROSITE" id="PS51805"/>
    </source>
</evidence>
<dbReference type="FunFam" id="2.60.120.650:FF:000038">
    <property type="entry name" value="Transcriptional repressor"/>
    <property type="match status" value="1"/>
</dbReference>
<dbReference type="eggNOG" id="KOG0958">
    <property type="taxonomic scope" value="Eukaryota"/>
</dbReference>
<evidence type="ECO:0000256" key="4">
    <source>
        <dbReference type="ARBA" id="ARBA00022771"/>
    </source>
</evidence>
<evidence type="ECO:0000313" key="13">
    <source>
        <dbReference type="Proteomes" id="UP000182444"/>
    </source>
</evidence>
<evidence type="ECO:0000256" key="2">
    <source>
        <dbReference type="ARBA" id="ARBA00012900"/>
    </source>
</evidence>
<comment type="catalytic activity">
    <reaction evidence="6">
        <text>N(6),N(6),N(6)-trimethyl-L-lysyl(9)-[histone H3] + 2 2-oxoglutarate + 2 O2 = N(6)-methyl-L-lysyl(9)-[histone H3] + 2 formaldehyde + 2 succinate + 2 CO2</text>
        <dbReference type="Rhea" id="RHEA:60200"/>
        <dbReference type="Rhea" id="RHEA-COMP:15538"/>
        <dbReference type="Rhea" id="RHEA-COMP:15542"/>
        <dbReference type="ChEBI" id="CHEBI:15379"/>
        <dbReference type="ChEBI" id="CHEBI:16526"/>
        <dbReference type="ChEBI" id="CHEBI:16810"/>
        <dbReference type="ChEBI" id="CHEBI:16842"/>
        <dbReference type="ChEBI" id="CHEBI:30031"/>
        <dbReference type="ChEBI" id="CHEBI:61929"/>
        <dbReference type="ChEBI" id="CHEBI:61961"/>
        <dbReference type="EC" id="1.14.11.66"/>
    </reaction>
</comment>
<keyword evidence="4" id="KW-0863">Zinc-finger</keyword>
<dbReference type="Gene3D" id="3.30.40.10">
    <property type="entry name" value="Zinc/RING finger domain, C3HC4 (zinc finger)"/>
    <property type="match status" value="1"/>
</dbReference>
<reference evidence="12 14" key="2">
    <citation type="submission" date="2018-07" db="EMBL/GenBank/DDBJ databases">
        <title>Draft Genome Assemblies for Five Robust Yarrowia lipolytica Strains Exhibiting High Lipid Production and Pentose Sugar Utilization and Sugar Alcohol Secretion from Undetoxified Lignocellulosic Biomass Hydrolysates.</title>
        <authorList>
            <consortium name="DOE Joint Genome Institute"/>
            <person name="Walker C."/>
            <person name="Ryu S."/>
            <person name="Na H."/>
            <person name="Zane M."/>
            <person name="LaButti K."/>
            <person name="Lipzen A."/>
            <person name="Haridas S."/>
            <person name="Barry K."/>
            <person name="Grigoriev I.V."/>
            <person name="Quarterman J."/>
            <person name="Slininger P."/>
            <person name="Dien B."/>
            <person name="Trinh C.T."/>
        </authorList>
    </citation>
    <scope>NUCLEOTIDE SEQUENCE [LARGE SCALE GENOMIC DNA]</scope>
    <source>
        <strain evidence="12 14">YB392</strain>
    </source>
</reference>
<dbReference type="VEuPathDB" id="FungiDB:YALI0_F14487g"/>
<dbReference type="PANTHER" id="PTHR10694">
    <property type="entry name" value="LYSINE-SPECIFIC DEMETHYLASE"/>
    <property type="match status" value="1"/>
</dbReference>
<dbReference type="Pfam" id="PF13832">
    <property type="entry name" value="zf-HC5HC2H_2"/>
    <property type="match status" value="1"/>
</dbReference>
<comment type="similarity">
    <text evidence="1">Belongs to the JHDM3 histone demethylase family.</text>
</comment>
<gene>
    <name evidence="12" type="ORF">B0I71DRAFT_162113</name>
    <name evidence="11" type="ORF">YALI1_F19268g</name>
</gene>
<dbReference type="VEuPathDB" id="FungiDB:YALI1_F19268g"/>
<protein>
    <recommendedName>
        <fullName evidence="2">[histone H3]-trimethyl-L-lysine(9) demethylase</fullName>
        <ecNumber evidence="2">1.14.11.66</ecNumber>
    </recommendedName>
</protein>
<dbReference type="CDD" id="cd15571">
    <property type="entry name" value="ePHD"/>
    <property type="match status" value="1"/>
</dbReference>
<dbReference type="EMBL" id="KZ858948">
    <property type="protein sequence ID" value="RDW28918.1"/>
    <property type="molecule type" value="Genomic_DNA"/>
</dbReference>
<dbReference type="AlphaFoldDB" id="A0A1H6PZN1"/>
<feature type="domain" description="JmjN" evidence="8">
    <location>
        <begin position="48"/>
        <end position="89"/>
    </location>
</feature>
<dbReference type="OMA" id="HRICGEY"/>
<dbReference type="InterPro" id="IPR003347">
    <property type="entry name" value="JmjC_dom"/>
</dbReference>
<dbReference type="eggNOG" id="KOG0955">
    <property type="taxonomic scope" value="Eukaryota"/>
</dbReference>
<dbReference type="Proteomes" id="UP000256601">
    <property type="component" value="Unassembled WGS sequence"/>
</dbReference>
<feature type="region of interest" description="Disordered" evidence="7">
    <location>
        <begin position="1"/>
        <end position="48"/>
    </location>
</feature>
<dbReference type="SMART" id="SM00545">
    <property type="entry name" value="JmjN"/>
    <property type="match status" value="1"/>
</dbReference>
<evidence type="ECO:0000256" key="5">
    <source>
        <dbReference type="ARBA" id="ARBA00022833"/>
    </source>
</evidence>
<dbReference type="PROSITE" id="PS51183">
    <property type="entry name" value="JMJN"/>
    <property type="match status" value="1"/>
</dbReference>
<keyword evidence="5" id="KW-0862">Zinc</keyword>
<evidence type="ECO:0000313" key="14">
    <source>
        <dbReference type="Proteomes" id="UP000256601"/>
    </source>
</evidence>
<dbReference type="GO" id="GO:0008270">
    <property type="term" value="F:zinc ion binding"/>
    <property type="evidence" value="ECO:0007669"/>
    <property type="project" value="UniProtKB-KW"/>
</dbReference>
<evidence type="ECO:0000259" key="8">
    <source>
        <dbReference type="PROSITE" id="PS51183"/>
    </source>
</evidence>
<dbReference type="EMBL" id="CP017558">
    <property type="protein sequence ID" value="AOW07178.1"/>
    <property type="molecule type" value="Genomic_DNA"/>
</dbReference>
<dbReference type="Pfam" id="PF02373">
    <property type="entry name" value="JmjC"/>
    <property type="match status" value="1"/>
</dbReference>
<feature type="domain" description="PHD-type" evidence="10">
    <location>
        <begin position="484"/>
        <end position="599"/>
    </location>
</feature>
<keyword evidence="3" id="KW-0479">Metal-binding</keyword>
<sequence length="900" mass="101890">MSDQHSAPFRKVAGSDVLESSNPTPGGLDIPECLPDPGWERSEGGGGVPIFRPTMEQFEDFNRFIMEIDKWGMKAGIVKVVPPKEWHESLPALDEVVKGIKIKNPIVQHISGHAGHFRQQNIEKQKSYNIAQWKYLSEQPDYQPPAKRGESRKDFKKRKNIPQDDAIFEDFDYRFDDSEFTTERMDFLEKIYWKTIAYKEPMYGADMPGSLFDDKTRSWNVAHLDNLLNQLDIKIPGVNDAYLYCGLWKSTFAWHLEDIDLYSINYIHFGAPKQWYSVNQEDEAKFYQIMADTFPEDHKACKEFLRHKTFLVSPQLLERHGLTVNRLHHYQGEFVITFPYGYHAGYNLGYNCAESVNFATPQWVPIGKHAHKCLCISDSVGLDVERLERRMLGLPSDSDHSEDDGHQSGVSIGTPDSEIEDHLLPKPHSPSKLKPKARPKSATGRGRGRPKKFHKVEDTKAPLLPALPVAAIEPAPRSLKRSRDTGCVLCPNEIPDFETLPLESSQEKIAHRVCANFVPETRVQNGLVYGYDKIPKGRLDLRCGYCRSKRGACVQCSFPKCVRAYHVTCADMAGVLCETTVDQETPTNVSIDYKCRFHRSKREAKSQAELESCPEIYNYAYSLLPGEICQFQIGGLSDQKRHKHVPLSPSRYAVAAGSGTSNILNGVISAGVVKVNNISEESVEVELLPHRTETLEVLWCWLLPTPTPSFGRGQSNGGTTQGCSSPIAPPYSPISPATDKSLHPAKFSDEPDFPSVLDGYKNPLDTRVTQHIDHPWYTEFYDTRNDPILQRCIHETYTTNSHQRDVCAGIYGMWNGDIWYYIPEVSSHTNDCYNTDINVRVAADVASFKRMRRQANRMKRRNQPLPAHLQSPPRLAPAPPQQQYSPPFGLPVYFPTTSTN</sequence>
<proteinExistence type="inferred from homology"/>
<evidence type="ECO:0000313" key="12">
    <source>
        <dbReference type="EMBL" id="RDW28918.1"/>
    </source>
</evidence>
<feature type="region of interest" description="Disordered" evidence="7">
    <location>
        <begin position="855"/>
        <end position="890"/>
    </location>
</feature>
<dbReference type="SMART" id="SM00249">
    <property type="entry name" value="PHD"/>
    <property type="match status" value="1"/>
</dbReference>
<dbReference type="InterPro" id="IPR003349">
    <property type="entry name" value="JmjN"/>
</dbReference>
<dbReference type="GO" id="GO:0005634">
    <property type="term" value="C:nucleus"/>
    <property type="evidence" value="ECO:0007669"/>
    <property type="project" value="TreeGrafter"/>
</dbReference>
<evidence type="ECO:0000256" key="1">
    <source>
        <dbReference type="ARBA" id="ARBA00009711"/>
    </source>
</evidence>
<organism evidence="11 13">
    <name type="scientific">Yarrowia lipolytica</name>
    <name type="common">Candida lipolytica</name>
    <dbReference type="NCBI Taxonomy" id="4952"/>
    <lineage>
        <taxon>Eukaryota</taxon>
        <taxon>Fungi</taxon>
        <taxon>Dikarya</taxon>
        <taxon>Ascomycota</taxon>
        <taxon>Saccharomycotina</taxon>
        <taxon>Dipodascomycetes</taxon>
        <taxon>Dipodascales</taxon>
        <taxon>Dipodascales incertae sedis</taxon>
        <taxon>Yarrowia</taxon>
    </lineage>
</organism>
<dbReference type="InterPro" id="IPR013083">
    <property type="entry name" value="Znf_RING/FYVE/PHD"/>
</dbReference>
<reference evidence="11 13" key="1">
    <citation type="journal article" date="2016" name="PLoS ONE">
        <title>Sequence Assembly of Yarrowia lipolytica Strain W29/CLIB89 Shows Transposable Element Diversity.</title>
        <authorList>
            <person name="Magnan C."/>
            <person name="Yu J."/>
            <person name="Chang I."/>
            <person name="Jahn E."/>
            <person name="Kanomata Y."/>
            <person name="Wu J."/>
            <person name="Zeller M."/>
            <person name="Oakes M."/>
            <person name="Baldi P."/>
            <person name="Sandmeyer S."/>
        </authorList>
    </citation>
    <scope>NUCLEOTIDE SEQUENCE [LARGE SCALE GENOMIC DNA]</scope>
    <source>
        <strain evidence="11">CLIB89</strain>
        <strain evidence="13">CLIB89(W29)</strain>
    </source>
</reference>
<feature type="compositionally biased region" description="Basic residues" evidence="7">
    <location>
        <begin position="429"/>
        <end position="439"/>
    </location>
</feature>
<dbReference type="GO" id="GO:0140684">
    <property type="term" value="F:histone H3K9me2/H3K9me3 demethylase activity"/>
    <property type="evidence" value="ECO:0007669"/>
    <property type="project" value="UniProtKB-EC"/>
</dbReference>
<dbReference type="SUPFAM" id="SSF51197">
    <property type="entry name" value="Clavaminate synthase-like"/>
    <property type="match status" value="1"/>
</dbReference>
<dbReference type="Proteomes" id="UP000182444">
    <property type="component" value="Chromosome 1F"/>
</dbReference>
<dbReference type="InterPro" id="IPR034732">
    <property type="entry name" value="EPHD"/>
</dbReference>
<feature type="region of interest" description="Disordered" evidence="7">
    <location>
        <begin position="711"/>
        <end position="745"/>
    </location>
</feature>
<evidence type="ECO:0000256" key="3">
    <source>
        <dbReference type="ARBA" id="ARBA00022723"/>
    </source>
</evidence>
<dbReference type="Pfam" id="PF02375">
    <property type="entry name" value="JmjN"/>
    <property type="match status" value="1"/>
</dbReference>